<evidence type="ECO:0000313" key="3">
    <source>
        <dbReference type="Proteomes" id="UP000054721"/>
    </source>
</evidence>
<evidence type="ECO:0000256" key="1">
    <source>
        <dbReference type="SAM" id="Phobius"/>
    </source>
</evidence>
<comment type="caution">
    <text evidence="2">The sequence shown here is derived from an EMBL/GenBank/DDBJ whole genome shotgun (WGS) entry which is preliminary data.</text>
</comment>
<reference evidence="2 3" key="1">
    <citation type="submission" date="2015-05" db="EMBL/GenBank/DDBJ databases">
        <title>Evolution of Trichinella species and genotypes.</title>
        <authorList>
            <person name="Korhonen P.K."/>
            <person name="Edoardo P."/>
            <person name="Giuseppe L.R."/>
            <person name="Gasser R.B."/>
        </authorList>
    </citation>
    <scope>NUCLEOTIDE SEQUENCE [LARGE SCALE GENOMIC DNA]</scope>
    <source>
        <strain evidence="2">ISS10</strain>
    </source>
</reference>
<keyword evidence="1" id="KW-1133">Transmembrane helix</keyword>
<sequence length="107" mass="12868">MHKEPIGKTRFSVSRRRTLDLLNNITLTSLKEDCSLQEQYKNYCNIQILKKFFFISRYCCKFFFKFMFLVFVITQIDGEHCNWQKSTRDAGLDRFQFNNSTLSLTNR</sequence>
<keyword evidence="3" id="KW-1185">Reference proteome</keyword>
<protein>
    <submittedName>
        <fullName evidence="2">Uncharacterized protein</fullName>
    </submittedName>
</protein>
<organism evidence="2 3">
    <name type="scientific">Trichinella nativa</name>
    <dbReference type="NCBI Taxonomy" id="6335"/>
    <lineage>
        <taxon>Eukaryota</taxon>
        <taxon>Metazoa</taxon>
        <taxon>Ecdysozoa</taxon>
        <taxon>Nematoda</taxon>
        <taxon>Enoplea</taxon>
        <taxon>Dorylaimia</taxon>
        <taxon>Trichinellida</taxon>
        <taxon>Trichinellidae</taxon>
        <taxon>Trichinella</taxon>
    </lineage>
</organism>
<dbReference type="Proteomes" id="UP000054721">
    <property type="component" value="Unassembled WGS sequence"/>
</dbReference>
<proteinExistence type="predicted"/>
<gene>
    <name evidence="2" type="ORF">T02_7252</name>
</gene>
<keyword evidence="1" id="KW-0472">Membrane</keyword>
<name>A0A0V1KSJ4_9BILA</name>
<keyword evidence="1" id="KW-0812">Transmembrane</keyword>
<accession>A0A0V1KSJ4</accession>
<feature type="transmembrane region" description="Helical" evidence="1">
    <location>
        <begin position="58"/>
        <end position="76"/>
    </location>
</feature>
<evidence type="ECO:0000313" key="2">
    <source>
        <dbReference type="EMBL" id="KRZ50266.1"/>
    </source>
</evidence>
<dbReference type="AlphaFoldDB" id="A0A0V1KSJ4"/>
<dbReference type="EMBL" id="JYDW01000272">
    <property type="protein sequence ID" value="KRZ50266.1"/>
    <property type="molecule type" value="Genomic_DNA"/>
</dbReference>